<evidence type="ECO:0000256" key="3">
    <source>
        <dbReference type="ARBA" id="ARBA00022989"/>
    </source>
</evidence>
<keyword evidence="2 5" id="KW-0812">Transmembrane</keyword>
<feature type="transmembrane region" description="Helical" evidence="5">
    <location>
        <begin position="7"/>
        <end position="26"/>
    </location>
</feature>
<dbReference type="InterPro" id="IPR003825">
    <property type="entry name" value="Colicin-V_CvpA"/>
</dbReference>
<dbReference type="EMBL" id="JAGFNZ010000001">
    <property type="protein sequence ID" value="MBW7571331.1"/>
    <property type="molecule type" value="Genomic_DNA"/>
</dbReference>
<evidence type="ECO:0000256" key="4">
    <source>
        <dbReference type="ARBA" id="ARBA00023136"/>
    </source>
</evidence>
<feature type="transmembrane region" description="Helical" evidence="5">
    <location>
        <begin position="32"/>
        <end position="58"/>
    </location>
</feature>
<keyword evidence="4 5" id="KW-0472">Membrane</keyword>
<evidence type="ECO:0000313" key="7">
    <source>
        <dbReference type="Proteomes" id="UP000719942"/>
    </source>
</evidence>
<keyword evidence="7" id="KW-1185">Reference proteome</keyword>
<keyword evidence="3 5" id="KW-1133">Transmembrane helix</keyword>
<reference evidence="6 7" key="1">
    <citation type="submission" date="2021-03" db="EMBL/GenBank/DDBJ databases">
        <title>Caproiciproducens sp. nov. isolated from feces of cow.</title>
        <authorList>
            <person name="Choi J.-Y."/>
        </authorList>
    </citation>
    <scope>NUCLEOTIDE SEQUENCE [LARGE SCALE GENOMIC DNA]</scope>
    <source>
        <strain evidence="6 7">AGMB10547</strain>
    </source>
</reference>
<organism evidence="6 7">
    <name type="scientific">Caproiciproducens faecalis</name>
    <dbReference type="NCBI Taxonomy" id="2820301"/>
    <lineage>
        <taxon>Bacteria</taxon>
        <taxon>Bacillati</taxon>
        <taxon>Bacillota</taxon>
        <taxon>Clostridia</taxon>
        <taxon>Eubacteriales</taxon>
        <taxon>Acutalibacteraceae</taxon>
        <taxon>Caproiciproducens</taxon>
    </lineage>
</organism>
<comment type="subcellular location">
    <subcellularLocation>
        <location evidence="1">Membrane</location>
        <topology evidence="1">Multi-pass membrane protein</topology>
    </subcellularLocation>
</comment>
<evidence type="ECO:0000256" key="2">
    <source>
        <dbReference type="ARBA" id="ARBA00022692"/>
    </source>
</evidence>
<proteinExistence type="predicted"/>
<evidence type="ECO:0000313" key="6">
    <source>
        <dbReference type="EMBL" id="MBW7571331.1"/>
    </source>
</evidence>
<dbReference type="RefSeq" id="WP_219938541.1">
    <property type="nucleotide sequence ID" value="NZ_JAGFNZ010000001.1"/>
</dbReference>
<dbReference type="Pfam" id="PF02674">
    <property type="entry name" value="Colicin_V"/>
    <property type="match status" value="1"/>
</dbReference>
<name>A0ABS7DJ57_9FIRM</name>
<dbReference type="Proteomes" id="UP000719942">
    <property type="component" value="Unassembled WGS sequence"/>
</dbReference>
<evidence type="ECO:0000256" key="5">
    <source>
        <dbReference type="SAM" id="Phobius"/>
    </source>
</evidence>
<gene>
    <name evidence="6" type="ORF">J5W02_00755</name>
</gene>
<evidence type="ECO:0000256" key="1">
    <source>
        <dbReference type="ARBA" id="ARBA00004141"/>
    </source>
</evidence>
<feature type="transmembrane region" description="Helical" evidence="5">
    <location>
        <begin position="109"/>
        <end position="130"/>
    </location>
</feature>
<accession>A0ABS7DJ57</accession>
<protein>
    <submittedName>
        <fullName evidence="6">CvpA family protein</fullName>
    </submittedName>
</protein>
<feature type="transmembrane region" description="Helical" evidence="5">
    <location>
        <begin position="70"/>
        <end position="89"/>
    </location>
</feature>
<sequence length="172" mass="18425">MGTIFDVAFCAIALYFVISGFKIGFVRSLVGLVGSVFAIGAAIVLSNYLTGAVCIYLAKLSPVTMFGRTAVKVISIMVLFVIFQLLVQMTSRALDAVCKLPLLHGVNSLLGGVFGLVRGAVAVVVICAVLQLSLPFLTAKFPQIPKDGVAQSNIYKYVYAHNPVYLLYQAEI</sequence>
<comment type="caution">
    <text evidence="6">The sequence shown here is derived from an EMBL/GenBank/DDBJ whole genome shotgun (WGS) entry which is preliminary data.</text>
</comment>